<gene>
    <name evidence="1" type="ORF">AVEN_199136_1</name>
</gene>
<dbReference type="EMBL" id="BGPR01086691">
    <property type="protein sequence ID" value="GBM04376.1"/>
    <property type="molecule type" value="Genomic_DNA"/>
</dbReference>
<accession>A0A4Y2CKB5</accession>
<protein>
    <submittedName>
        <fullName evidence="1">Uncharacterized protein</fullName>
    </submittedName>
</protein>
<evidence type="ECO:0000313" key="1">
    <source>
        <dbReference type="EMBL" id="GBM04376.1"/>
    </source>
</evidence>
<dbReference type="AlphaFoldDB" id="A0A4Y2CKB5"/>
<proteinExistence type="predicted"/>
<evidence type="ECO:0000313" key="2">
    <source>
        <dbReference type="Proteomes" id="UP000499080"/>
    </source>
</evidence>
<dbReference type="OrthoDB" id="25402at2759"/>
<dbReference type="Proteomes" id="UP000499080">
    <property type="component" value="Unassembled WGS sequence"/>
</dbReference>
<reference evidence="1 2" key="1">
    <citation type="journal article" date="2019" name="Sci. Rep.">
        <title>Orb-weaving spider Araneus ventricosus genome elucidates the spidroin gene catalogue.</title>
        <authorList>
            <person name="Kono N."/>
            <person name="Nakamura H."/>
            <person name="Ohtoshi R."/>
            <person name="Moran D.A.P."/>
            <person name="Shinohara A."/>
            <person name="Yoshida Y."/>
            <person name="Fujiwara M."/>
            <person name="Mori M."/>
            <person name="Tomita M."/>
            <person name="Arakawa K."/>
        </authorList>
    </citation>
    <scope>NUCLEOTIDE SEQUENCE [LARGE SCALE GENOMIC DNA]</scope>
</reference>
<name>A0A4Y2CKB5_ARAVE</name>
<keyword evidence="2" id="KW-1185">Reference proteome</keyword>
<sequence>MIGSDVPVVLTSMQEKSENLIVQDRGCRDRPGLLSRWVLFLDDNARHHTARDTKKNTFAAWDGRDWITRPTVPILPHHNFTFFLQGSRNFRDVTSEAMKRCFRL</sequence>
<comment type="caution">
    <text evidence="1">The sequence shown here is derived from an EMBL/GenBank/DDBJ whole genome shotgun (WGS) entry which is preliminary data.</text>
</comment>
<organism evidence="1 2">
    <name type="scientific">Araneus ventricosus</name>
    <name type="common">Orbweaver spider</name>
    <name type="synonym">Epeira ventricosa</name>
    <dbReference type="NCBI Taxonomy" id="182803"/>
    <lineage>
        <taxon>Eukaryota</taxon>
        <taxon>Metazoa</taxon>
        <taxon>Ecdysozoa</taxon>
        <taxon>Arthropoda</taxon>
        <taxon>Chelicerata</taxon>
        <taxon>Arachnida</taxon>
        <taxon>Araneae</taxon>
        <taxon>Araneomorphae</taxon>
        <taxon>Entelegynae</taxon>
        <taxon>Araneoidea</taxon>
        <taxon>Araneidae</taxon>
        <taxon>Araneus</taxon>
    </lineage>
</organism>